<evidence type="ECO:0000313" key="5">
    <source>
        <dbReference type="EMBL" id="TWU08428.1"/>
    </source>
</evidence>
<sequence>MGLAIIRSDDVQVSGRESGVLGYNQPHEISPPRTRSRQDLLRPPLIESPNMNRFTFVVALACMLTGTLPAQEKQPPTPKTLAPTHAGVSYGDHEMNVIDFWQAEGDGPRPLLVYIHGGGWIGGDKNRNARDVQPYLDKGISYAAINYRLTGIAPLPAPVHDAAKAIQFIRSKAAEWNIRKDRIALTGGSAGACTSMWILCHDDLADPNSTDPVLRESTRVTAAAVAAGQTSIDPKVIEPWLGENVLKHNMINMAVGEKTIEEALANYDDHKALYVEFSPYNHVSKGDPPLFMSYGGDMSLPSKNAGHGIHHPVYGVKMKEKCDSVGQECHLLISGQEKPQYASAQEFLMDKLLN</sequence>
<organism evidence="5 6">
    <name type="scientific">Stieleria varia</name>
    <dbReference type="NCBI Taxonomy" id="2528005"/>
    <lineage>
        <taxon>Bacteria</taxon>
        <taxon>Pseudomonadati</taxon>
        <taxon>Planctomycetota</taxon>
        <taxon>Planctomycetia</taxon>
        <taxon>Pirellulales</taxon>
        <taxon>Pirellulaceae</taxon>
        <taxon>Stieleria</taxon>
    </lineage>
</organism>
<feature type="region of interest" description="Disordered" evidence="3">
    <location>
        <begin position="17"/>
        <end position="44"/>
    </location>
</feature>
<feature type="domain" description="BD-FAE-like" evidence="4">
    <location>
        <begin position="103"/>
        <end position="295"/>
    </location>
</feature>
<dbReference type="PANTHER" id="PTHR48081:SF30">
    <property type="entry name" value="ACETYL-HYDROLASE LIPR-RELATED"/>
    <property type="match status" value="1"/>
</dbReference>
<comment type="similarity">
    <text evidence="1">Belongs to the 'GDXG' lipolytic enzyme family.</text>
</comment>
<dbReference type="Gene3D" id="3.40.50.1820">
    <property type="entry name" value="alpha/beta hydrolase"/>
    <property type="match status" value="1"/>
</dbReference>
<evidence type="ECO:0000313" key="6">
    <source>
        <dbReference type="Proteomes" id="UP000320176"/>
    </source>
</evidence>
<reference evidence="5 6" key="1">
    <citation type="submission" date="2019-02" db="EMBL/GenBank/DDBJ databases">
        <title>Deep-cultivation of Planctomycetes and their phenomic and genomic characterization uncovers novel biology.</title>
        <authorList>
            <person name="Wiegand S."/>
            <person name="Jogler M."/>
            <person name="Boedeker C."/>
            <person name="Pinto D."/>
            <person name="Vollmers J."/>
            <person name="Rivas-Marin E."/>
            <person name="Kohn T."/>
            <person name="Peeters S.H."/>
            <person name="Heuer A."/>
            <person name="Rast P."/>
            <person name="Oberbeckmann S."/>
            <person name="Bunk B."/>
            <person name="Jeske O."/>
            <person name="Meyerdierks A."/>
            <person name="Storesund J.E."/>
            <person name="Kallscheuer N."/>
            <person name="Luecker S."/>
            <person name="Lage O.M."/>
            <person name="Pohl T."/>
            <person name="Merkel B.J."/>
            <person name="Hornburger P."/>
            <person name="Mueller R.-W."/>
            <person name="Bruemmer F."/>
            <person name="Labrenz M."/>
            <person name="Spormann A.M."/>
            <person name="Op Den Camp H."/>
            <person name="Overmann J."/>
            <person name="Amann R."/>
            <person name="Jetten M.S.M."/>
            <person name="Mascher T."/>
            <person name="Medema M.H."/>
            <person name="Devos D.P."/>
            <person name="Kaster A.-K."/>
            <person name="Ovreas L."/>
            <person name="Rohde M."/>
            <person name="Galperin M.Y."/>
            <person name="Jogler C."/>
        </authorList>
    </citation>
    <scope>NUCLEOTIDE SEQUENCE [LARGE SCALE GENOMIC DNA]</scope>
    <source>
        <strain evidence="5 6">Pla52n</strain>
    </source>
</reference>
<accession>A0A5C6B8Y5</accession>
<comment type="caution">
    <text evidence="5">The sequence shown here is derived from an EMBL/GenBank/DDBJ whole genome shotgun (WGS) entry which is preliminary data.</text>
</comment>
<dbReference type="SUPFAM" id="SSF53474">
    <property type="entry name" value="alpha/beta-Hydrolases"/>
    <property type="match status" value="1"/>
</dbReference>
<evidence type="ECO:0000256" key="3">
    <source>
        <dbReference type="SAM" id="MobiDB-lite"/>
    </source>
</evidence>
<proteinExistence type="inferred from homology"/>
<protein>
    <submittedName>
        <fullName evidence="5">Acetyl esterase</fullName>
    </submittedName>
</protein>
<keyword evidence="2" id="KW-0378">Hydrolase</keyword>
<dbReference type="Pfam" id="PF20434">
    <property type="entry name" value="BD-FAE"/>
    <property type="match status" value="1"/>
</dbReference>
<evidence type="ECO:0000256" key="2">
    <source>
        <dbReference type="ARBA" id="ARBA00022801"/>
    </source>
</evidence>
<evidence type="ECO:0000259" key="4">
    <source>
        <dbReference type="Pfam" id="PF20434"/>
    </source>
</evidence>
<name>A0A5C6B8Y5_9BACT</name>
<dbReference type="InterPro" id="IPR049492">
    <property type="entry name" value="BD-FAE-like_dom"/>
</dbReference>
<dbReference type="InterPro" id="IPR029058">
    <property type="entry name" value="AB_hydrolase_fold"/>
</dbReference>
<keyword evidence="6" id="KW-1185">Reference proteome</keyword>
<dbReference type="GO" id="GO:0004806">
    <property type="term" value="F:triacylglycerol lipase activity"/>
    <property type="evidence" value="ECO:0007669"/>
    <property type="project" value="TreeGrafter"/>
</dbReference>
<dbReference type="Proteomes" id="UP000320176">
    <property type="component" value="Unassembled WGS sequence"/>
</dbReference>
<dbReference type="AlphaFoldDB" id="A0A5C6B8Y5"/>
<dbReference type="InterPro" id="IPR050300">
    <property type="entry name" value="GDXG_lipolytic_enzyme"/>
</dbReference>
<gene>
    <name evidence="5" type="ORF">Pla52n_10110</name>
</gene>
<dbReference type="EMBL" id="SJPN01000001">
    <property type="protein sequence ID" value="TWU08428.1"/>
    <property type="molecule type" value="Genomic_DNA"/>
</dbReference>
<dbReference type="PANTHER" id="PTHR48081">
    <property type="entry name" value="AB HYDROLASE SUPERFAMILY PROTEIN C4A8.06C"/>
    <property type="match status" value="1"/>
</dbReference>
<evidence type="ECO:0000256" key="1">
    <source>
        <dbReference type="ARBA" id="ARBA00010515"/>
    </source>
</evidence>